<dbReference type="STRING" id="588898.BB347_02220"/>
<organism evidence="1 2">
    <name type="scientific">Natronorubrum daqingense</name>
    <dbReference type="NCBI Taxonomy" id="588898"/>
    <lineage>
        <taxon>Archaea</taxon>
        <taxon>Methanobacteriati</taxon>
        <taxon>Methanobacteriota</taxon>
        <taxon>Stenosarchaea group</taxon>
        <taxon>Halobacteria</taxon>
        <taxon>Halobacteriales</taxon>
        <taxon>Natrialbaceae</taxon>
        <taxon>Natronorubrum</taxon>
    </lineage>
</organism>
<proteinExistence type="predicted"/>
<protein>
    <submittedName>
        <fullName evidence="1">Predicted transcriptional regulator</fullName>
    </submittedName>
</protein>
<evidence type="ECO:0000313" key="1">
    <source>
        <dbReference type="EMBL" id="SIR19600.1"/>
    </source>
</evidence>
<dbReference type="Gene3D" id="1.10.10.10">
    <property type="entry name" value="Winged helix-like DNA-binding domain superfamily/Winged helix DNA-binding domain"/>
    <property type="match status" value="1"/>
</dbReference>
<evidence type="ECO:0000313" key="2">
    <source>
        <dbReference type="Proteomes" id="UP000185687"/>
    </source>
</evidence>
<dbReference type="InterPro" id="IPR036388">
    <property type="entry name" value="WH-like_DNA-bd_sf"/>
</dbReference>
<dbReference type="Proteomes" id="UP000185687">
    <property type="component" value="Unassembled WGS sequence"/>
</dbReference>
<accession>A0A1N6YYF1</accession>
<keyword evidence="2" id="KW-1185">Reference proteome</keyword>
<name>A0A1N6YYF1_9EURY</name>
<sequence length="107" mass="12023">MVAQTIIDRLEKEVDVLNRHLAVFVLVWQAEPIGIVELSTRTDLPHHKVRYSLRVLEEEGLIEPCSAGATTTDHARQFVETLNDELATVIDALDDMKISESVELQSV</sequence>
<dbReference type="EMBL" id="FTNP01000001">
    <property type="protein sequence ID" value="SIR19600.1"/>
    <property type="molecule type" value="Genomic_DNA"/>
</dbReference>
<dbReference type="InterPro" id="IPR036390">
    <property type="entry name" value="WH_DNA-bd_sf"/>
</dbReference>
<dbReference type="SUPFAM" id="SSF46785">
    <property type="entry name" value="Winged helix' DNA-binding domain"/>
    <property type="match status" value="1"/>
</dbReference>
<dbReference type="AlphaFoldDB" id="A0A1N6YYF1"/>
<reference evidence="1 2" key="1">
    <citation type="submission" date="2017-01" db="EMBL/GenBank/DDBJ databases">
        <authorList>
            <person name="Mah S.A."/>
            <person name="Swanson W.J."/>
            <person name="Moy G.W."/>
            <person name="Vacquier V.D."/>
        </authorList>
    </citation>
    <scope>NUCLEOTIDE SEQUENCE [LARGE SCALE GENOMIC DNA]</scope>
    <source>
        <strain evidence="1 2">CGMCC 1.8909</strain>
    </source>
</reference>
<gene>
    <name evidence="1" type="ORF">SAMN05421809_0605</name>
</gene>